<keyword evidence="1" id="KW-0488">Methylation</keyword>
<feature type="domain" description="HMA" evidence="6">
    <location>
        <begin position="9"/>
        <end position="72"/>
    </location>
</feature>
<evidence type="ECO:0000256" key="4">
    <source>
        <dbReference type="ARBA" id="ARBA00024045"/>
    </source>
</evidence>
<name>A0A0D9XWV3_9ORYZ</name>
<evidence type="ECO:0000256" key="5">
    <source>
        <dbReference type="SAM" id="MobiDB-lite"/>
    </source>
</evidence>
<feature type="compositionally biased region" description="Low complexity" evidence="5">
    <location>
        <begin position="136"/>
        <end position="145"/>
    </location>
</feature>
<dbReference type="STRING" id="77586.A0A0D9XWV3"/>
<dbReference type="Pfam" id="PF00403">
    <property type="entry name" value="HMA"/>
    <property type="match status" value="1"/>
</dbReference>
<evidence type="ECO:0000313" key="7">
    <source>
        <dbReference type="EnsemblPlants" id="LPERR12G02680.1"/>
    </source>
</evidence>
<dbReference type="PANTHER" id="PTHR45868">
    <property type="entry name" value="HEAVY METAL-ASSOCIATED ISOPRENYLATED PLANT PROTEIN 33-RELATED"/>
    <property type="match status" value="1"/>
</dbReference>
<dbReference type="Proteomes" id="UP000032180">
    <property type="component" value="Chromosome 12"/>
</dbReference>
<dbReference type="Gramene" id="LPERR12G02680.1">
    <property type="protein sequence ID" value="LPERR12G02680.1"/>
    <property type="gene ID" value="LPERR12G02680"/>
</dbReference>
<proteinExistence type="inferred from homology"/>
<reference evidence="7" key="3">
    <citation type="submission" date="2015-04" db="UniProtKB">
        <authorList>
            <consortium name="EnsemblPlants"/>
        </authorList>
    </citation>
    <scope>IDENTIFICATION</scope>
</reference>
<keyword evidence="3" id="KW-0636">Prenylation</keyword>
<feature type="compositionally biased region" description="Low complexity" evidence="5">
    <location>
        <begin position="116"/>
        <end position="126"/>
    </location>
</feature>
<feature type="compositionally biased region" description="Gly residues" evidence="5">
    <location>
        <begin position="178"/>
        <end position="194"/>
    </location>
</feature>
<dbReference type="FunFam" id="3.30.70.100:FF:000008">
    <property type="entry name" value="Copper transport protein ATOX1"/>
    <property type="match status" value="1"/>
</dbReference>
<evidence type="ECO:0000259" key="6">
    <source>
        <dbReference type="PROSITE" id="PS50846"/>
    </source>
</evidence>
<comment type="similarity">
    <text evidence="4">Belongs to the HIPP family.</text>
</comment>
<evidence type="ECO:0000256" key="1">
    <source>
        <dbReference type="ARBA" id="ARBA00022481"/>
    </source>
</evidence>
<dbReference type="EnsemblPlants" id="LPERR12G02680.2">
    <property type="protein sequence ID" value="LPERR12G02680.2"/>
    <property type="gene ID" value="LPERR12G02680"/>
</dbReference>
<protein>
    <recommendedName>
        <fullName evidence="6">HMA domain-containing protein</fullName>
    </recommendedName>
</protein>
<reference evidence="7 8" key="1">
    <citation type="submission" date="2012-08" db="EMBL/GenBank/DDBJ databases">
        <title>Oryza genome evolution.</title>
        <authorList>
            <person name="Wing R.A."/>
        </authorList>
    </citation>
    <scope>NUCLEOTIDE SEQUENCE</scope>
</reference>
<accession>A0A0D9XWV3</accession>
<keyword evidence="3" id="KW-0449">Lipoprotein</keyword>
<dbReference type="HOGENOM" id="CLU_516195_0_0_1"/>
<dbReference type="AlphaFoldDB" id="A0A0D9XWV3"/>
<dbReference type="InterPro" id="IPR036163">
    <property type="entry name" value="HMA_dom_sf"/>
</dbReference>
<keyword evidence="8" id="KW-1185">Reference proteome</keyword>
<sequence>MSKEEVLKIQTCVLKVNIHCDGCQKKVKKILHKIEGVYQTSVDAEQGKVTVSGLVDPATIIKKLNKAGKPAELWGSKGGSNEIPVQIKGNAAGGGGGGGKKDSGGKQHQGGGGGNVKNSSGVQQNNGKGGGGAANSGGNHPAAQGKRGGGGVGLVGSAGGPMGGMPAQQQAMMRPNMMGGGSAGFPGIGQMGGGPITMPQMAHHHPQMGNGAGAGAVQGMPSAAFFQGGGGGGGGMPSAPEVLQAAAAAGNPMAQQQYMAMMQQQQQQHQQMMMNGHHGHGQHGHHHGYGSGAPAGYPAMGYGYGRPAMPYPMSYPMQPHPHADPYNYFSDENPSSCSTCSGKYASTSYRGSLYSKELVDTSVYFCRSYVVPVKYTCAVEEFPWSALMEGLPLMALKDALMVTPGSSLAELQKLQPFSVSWSDEEKLALSKILCGTSLHGWNIQVPDLAAVFMPLLKYLDPYFRLIIGDAVLKRLLCTQYSHVLSCAFFARGNFTHPLWSMHYQNMEPLFVQSSVWTLSCYYEIIVLL</sequence>
<dbReference type="SUPFAM" id="SSF55008">
    <property type="entry name" value="HMA, heavy metal-associated domain"/>
    <property type="match status" value="1"/>
</dbReference>
<dbReference type="Gramene" id="LPERR12G02680.2">
    <property type="protein sequence ID" value="LPERR12G02680.2"/>
    <property type="gene ID" value="LPERR12G02680"/>
</dbReference>
<feature type="compositionally biased region" description="Low complexity" evidence="5">
    <location>
        <begin position="164"/>
        <end position="175"/>
    </location>
</feature>
<dbReference type="eggNOG" id="KOG1603">
    <property type="taxonomic scope" value="Eukaryota"/>
</dbReference>
<feature type="compositionally biased region" description="Gly residues" evidence="5">
    <location>
        <begin position="146"/>
        <end position="163"/>
    </location>
</feature>
<evidence type="ECO:0000256" key="2">
    <source>
        <dbReference type="ARBA" id="ARBA00022723"/>
    </source>
</evidence>
<dbReference type="InterPro" id="IPR006121">
    <property type="entry name" value="HMA_dom"/>
</dbReference>
<keyword evidence="2" id="KW-0479">Metal-binding</keyword>
<reference evidence="7 8" key="2">
    <citation type="submission" date="2013-12" db="EMBL/GenBank/DDBJ databases">
        <authorList>
            <person name="Yu Y."/>
            <person name="Lee S."/>
            <person name="de Baynast K."/>
            <person name="Wissotski M."/>
            <person name="Liu L."/>
            <person name="Talag J."/>
            <person name="Goicoechea J."/>
            <person name="Angelova A."/>
            <person name="Jetty R."/>
            <person name="Kudrna D."/>
            <person name="Golser W."/>
            <person name="Rivera L."/>
            <person name="Zhang J."/>
            <person name="Wing R."/>
        </authorList>
    </citation>
    <scope>NUCLEOTIDE SEQUENCE</scope>
</reference>
<evidence type="ECO:0000313" key="8">
    <source>
        <dbReference type="Proteomes" id="UP000032180"/>
    </source>
</evidence>
<dbReference type="PROSITE" id="PS50846">
    <property type="entry name" value="HMA_2"/>
    <property type="match status" value="1"/>
</dbReference>
<dbReference type="Gene3D" id="3.30.70.100">
    <property type="match status" value="1"/>
</dbReference>
<dbReference type="GO" id="GO:0046872">
    <property type="term" value="F:metal ion binding"/>
    <property type="evidence" value="ECO:0007669"/>
    <property type="project" value="UniProtKB-KW"/>
</dbReference>
<dbReference type="PANTHER" id="PTHR45868:SF93">
    <property type="entry name" value="OS12G0144600 PROTEIN"/>
    <property type="match status" value="1"/>
</dbReference>
<organism evidence="7 8">
    <name type="scientific">Leersia perrieri</name>
    <dbReference type="NCBI Taxonomy" id="77586"/>
    <lineage>
        <taxon>Eukaryota</taxon>
        <taxon>Viridiplantae</taxon>
        <taxon>Streptophyta</taxon>
        <taxon>Embryophyta</taxon>
        <taxon>Tracheophyta</taxon>
        <taxon>Spermatophyta</taxon>
        <taxon>Magnoliopsida</taxon>
        <taxon>Liliopsida</taxon>
        <taxon>Poales</taxon>
        <taxon>Poaceae</taxon>
        <taxon>BOP clade</taxon>
        <taxon>Oryzoideae</taxon>
        <taxon>Oryzeae</taxon>
        <taxon>Oryzinae</taxon>
        <taxon>Leersia</taxon>
    </lineage>
</organism>
<dbReference type="EnsemblPlants" id="LPERR12G02680.1">
    <property type="protein sequence ID" value="LPERR12G02680.1"/>
    <property type="gene ID" value="LPERR12G02680"/>
</dbReference>
<feature type="region of interest" description="Disordered" evidence="5">
    <location>
        <begin position="73"/>
        <end position="194"/>
    </location>
</feature>
<evidence type="ECO:0000256" key="3">
    <source>
        <dbReference type="ARBA" id="ARBA00023289"/>
    </source>
</evidence>
<dbReference type="CDD" id="cd00371">
    <property type="entry name" value="HMA"/>
    <property type="match status" value="1"/>
</dbReference>